<evidence type="ECO:0000256" key="4">
    <source>
        <dbReference type="ARBA" id="ARBA00022475"/>
    </source>
</evidence>
<evidence type="ECO:0000256" key="3">
    <source>
        <dbReference type="ARBA" id="ARBA00012438"/>
    </source>
</evidence>
<dbReference type="CDD" id="cd00082">
    <property type="entry name" value="HisKA"/>
    <property type="match status" value="1"/>
</dbReference>
<evidence type="ECO:0000256" key="10">
    <source>
        <dbReference type="ARBA" id="ARBA00023012"/>
    </source>
</evidence>
<dbReference type="PANTHER" id="PTHR43047:SF72">
    <property type="entry name" value="OSMOSENSING HISTIDINE PROTEIN KINASE SLN1"/>
    <property type="match status" value="1"/>
</dbReference>
<dbReference type="InterPro" id="IPR003594">
    <property type="entry name" value="HATPase_dom"/>
</dbReference>
<evidence type="ECO:0000256" key="2">
    <source>
        <dbReference type="ARBA" id="ARBA00004651"/>
    </source>
</evidence>
<keyword evidence="13" id="KW-0175">Coiled coil</keyword>
<comment type="caution">
    <text evidence="18">The sequence shown here is derived from an EMBL/GenBank/DDBJ whole genome shotgun (WGS) entry which is preliminary data.</text>
</comment>
<evidence type="ECO:0000256" key="7">
    <source>
        <dbReference type="ARBA" id="ARBA00022692"/>
    </source>
</evidence>
<dbReference type="InterPro" id="IPR011006">
    <property type="entry name" value="CheY-like_superfamily"/>
</dbReference>
<keyword evidence="6" id="KW-0808">Transferase</keyword>
<dbReference type="Gene3D" id="1.10.287.130">
    <property type="match status" value="1"/>
</dbReference>
<evidence type="ECO:0000256" key="13">
    <source>
        <dbReference type="SAM" id="Coils"/>
    </source>
</evidence>
<evidence type="ECO:0000313" key="18">
    <source>
        <dbReference type="EMBL" id="MDJ1172812.1"/>
    </source>
</evidence>
<dbReference type="InterPro" id="IPR033479">
    <property type="entry name" value="dCache_1"/>
</dbReference>
<evidence type="ECO:0000313" key="19">
    <source>
        <dbReference type="Proteomes" id="UP001235849"/>
    </source>
</evidence>
<keyword evidence="18" id="KW-0547">Nucleotide-binding</keyword>
<protein>
    <recommendedName>
        <fullName evidence="3">histidine kinase</fullName>
        <ecNumber evidence="3">2.7.13.3</ecNumber>
    </recommendedName>
</protein>
<dbReference type="Proteomes" id="UP001235849">
    <property type="component" value="Unassembled WGS sequence"/>
</dbReference>
<dbReference type="PROSITE" id="PS50109">
    <property type="entry name" value="HIS_KIN"/>
    <property type="match status" value="1"/>
</dbReference>
<feature type="transmembrane region" description="Helical" evidence="14">
    <location>
        <begin position="6"/>
        <end position="29"/>
    </location>
</feature>
<feature type="domain" description="HAMP" evidence="17">
    <location>
        <begin position="365"/>
        <end position="417"/>
    </location>
</feature>
<dbReference type="InterPro" id="IPR003660">
    <property type="entry name" value="HAMP_dom"/>
</dbReference>
<keyword evidence="5 12" id="KW-0597">Phosphoprotein</keyword>
<dbReference type="EMBL" id="JAQOSO010000007">
    <property type="protein sequence ID" value="MDJ1172812.1"/>
    <property type="molecule type" value="Genomic_DNA"/>
</dbReference>
<dbReference type="SMART" id="SM00387">
    <property type="entry name" value="HATPase_c"/>
    <property type="match status" value="1"/>
</dbReference>
<dbReference type="GO" id="GO:0005524">
    <property type="term" value="F:ATP binding"/>
    <property type="evidence" value="ECO:0007669"/>
    <property type="project" value="UniProtKB-KW"/>
</dbReference>
<reference evidence="18 19" key="1">
    <citation type="submission" date="2023-01" db="EMBL/GenBank/DDBJ databases">
        <title>Novel diversity within Roseofilum (Cyanobacteria; Desertifilaceae) from marine benthic mats with descriptions of four novel species.</title>
        <authorList>
            <person name="Wang Y."/>
            <person name="Berthold D.E."/>
            <person name="Hu J."/>
            <person name="Lefler F.W."/>
            <person name="Laughinghouse H.D. IV."/>
        </authorList>
    </citation>
    <scope>NUCLEOTIDE SEQUENCE [LARGE SCALE GENOMIC DNA]</scope>
    <source>
        <strain evidence="18 19">BLCC-M114</strain>
    </source>
</reference>
<dbReference type="Pfam" id="PF02743">
    <property type="entry name" value="dCache_1"/>
    <property type="match status" value="1"/>
</dbReference>
<dbReference type="SUPFAM" id="SSF55874">
    <property type="entry name" value="ATPase domain of HSP90 chaperone/DNA topoisomerase II/histidine kinase"/>
    <property type="match status" value="1"/>
</dbReference>
<keyword evidence="11 14" id="KW-0472">Membrane</keyword>
<evidence type="ECO:0000256" key="9">
    <source>
        <dbReference type="ARBA" id="ARBA00022989"/>
    </source>
</evidence>
<dbReference type="SMART" id="SM00304">
    <property type="entry name" value="HAMP"/>
    <property type="match status" value="1"/>
</dbReference>
<dbReference type="CDD" id="cd06225">
    <property type="entry name" value="HAMP"/>
    <property type="match status" value="1"/>
</dbReference>
<evidence type="ECO:0000259" key="17">
    <source>
        <dbReference type="PROSITE" id="PS50885"/>
    </source>
</evidence>
<dbReference type="Pfam" id="PF00512">
    <property type="entry name" value="HisKA"/>
    <property type="match status" value="1"/>
</dbReference>
<feature type="modified residue" description="4-aspartylphosphate" evidence="12">
    <location>
        <position position="746"/>
    </location>
</feature>
<dbReference type="SUPFAM" id="SSF158472">
    <property type="entry name" value="HAMP domain-like"/>
    <property type="match status" value="1"/>
</dbReference>
<dbReference type="RefSeq" id="WP_283765192.1">
    <property type="nucleotide sequence ID" value="NZ_JAQOSO010000007.1"/>
</dbReference>
<dbReference type="InterPro" id="IPR036890">
    <property type="entry name" value="HATPase_C_sf"/>
</dbReference>
<evidence type="ECO:0000256" key="8">
    <source>
        <dbReference type="ARBA" id="ARBA00022777"/>
    </source>
</evidence>
<dbReference type="SMART" id="SM00388">
    <property type="entry name" value="HisKA"/>
    <property type="match status" value="1"/>
</dbReference>
<dbReference type="InterPro" id="IPR003661">
    <property type="entry name" value="HisK_dim/P_dom"/>
</dbReference>
<dbReference type="CDD" id="cd12913">
    <property type="entry name" value="PDC1_MCP_like"/>
    <property type="match status" value="1"/>
</dbReference>
<dbReference type="SUPFAM" id="SSF47384">
    <property type="entry name" value="Homodimeric domain of signal transducing histidine kinase"/>
    <property type="match status" value="1"/>
</dbReference>
<keyword evidence="18" id="KW-0067">ATP-binding</keyword>
<dbReference type="Gene3D" id="3.40.50.2300">
    <property type="match status" value="1"/>
</dbReference>
<comment type="catalytic activity">
    <reaction evidence="1">
        <text>ATP + protein L-histidine = ADP + protein N-phospho-L-histidine.</text>
        <dbReference type="EC" id="2.7.13.3"/>
    </reaction>
</comment>
<evidence type="ECO:0000256" key="11">
    <source>
        <dbReference type="ARBA" id="ARBA00023136"/>
    </source>
</evidence>
<proteinExistence type="predicted"/>
<name>A0ABT7B0W8_9CYAN</name>
<comment type="subcellular location">
    <subcellularLocation>
        <location evidence="2">Cell membrane</location>
        <topology evidence="2">Multi-pass membrane protein</topology>
    </subcellularLocation>
</comment>
<dbReference type="PRINTS" id="PR00344">
    <property type="entry name" value="BCTRLSENSOR"/>
</dbReference>
<keyword evidence="8" id="KW-0418">Kinase</keyword>
<keyword evidence="7 14" id="KW-0812">Transmembrane</keyword>
<evidence type="ECO:0000256" key="1">
    <source>
        <dbReference type="ARBA" id="ARBA00000085"/>
    </source>
</evidence>
<dbReference type="SUPFAM" id="SSF52172">
    <property type="entry name" value="CheY-like"/>
    <property type="match status" value="1"/>
</dbReference>
<dbReference type="InterPro" id="IPR029151">
    <property type="entry name" value="Sensor-like_sf"/>
</dbReference>
<gene>
    <name evidence="18" type="ORF">PMG25_01755</name>
</gene>
<evidence type="ECO:0000256" key="6">
    <source>
        <dbReference type="ARBA" id="ARBA00022679"/>
    </source>
</evidence>
<dbReference type="InterPro" id="IPR004358">
    <property type="entry name" value="Sig_transdc_His_kin-like_C"/>
</dbReference>
<sequence length="898" mass="100424">MSPSLPLRLVLVIPFVIQIFTAVGLTGYLSLMNGKKAVNNVASQLRTEITGRVQSYLNNYLAIPHQINTANAHAIQQGWLNFNNIQALNRQFLNQSYAFGQEHPIYISIGNESGGFVGAGRYDLKDVFLWEFNENLQAGQLMSYGADAQGNITELLTIYDFFDATERPWYQKAVQENRPTWSEVYTYADNILGITAAQPIFNPQGELIGVAGVDIPLDVINQFLGSIEVGKSGQILIMERSGYIIGSSTQESPYLQNPTTQEFNRLEANQSSILPIREASEFLTQQFSQLSQINQTQQLEFFIDREKHFLQVTPLVNQQGLDWLILVIIPESDFMAEINANTVRTIWLCLAALGIATVLGMYTSRWISQPILALVNSSEAMSKGDLDQQVKKGKITELKTLADAFNRMANQLKVHFTDLEERVEERTAELAEAKKVADSANQAKSEFLANMSHELRTPLNGILGYAQIMDRAEDLNHYRKGVTIIQQAGSHLLTLINDILDLAKIEAKKMNLVETDFHFPSFLMAVAEMARVRAESKGIDLKVVIDDRLPVGVKADEKRLRQVLFNLLGNAIKFTDRGVVTFMVDGCAYDSESNRVKIRFSIADTGVGMTPEQLEKIFLPFEQVGSHSKQSEGTGLGLAICRQIVTLMGSTLEVNSELGQGSQFSFEADLEISEEWVSRAAVSEQGKIIGYQGERKKILVVDDLPLNRTVLYEILTPLGFAILEANNGREGLEKLADLAPDLVMTDIMMPEMDGYEFARRIRESYSKDLPVLAVSASVSLGDQNLAIAAGCDEFLDKPLDMEKLFNALRRYLNLQWIYEEQAKAANSNPSPMVVPKPEDLQPLYKALRIGDIDAIEETAHRLKQEESQYEAFSDRLLQLAAEFDERGILKLLNSHHQV</sequence>
<dbReference type="Pfam" id="PF02518">
    <property type="entry name" value="HATPase_c"/>
    <property type="match status" value="1"/>
</dbReference>
<dbReference type="Pfam" id="PF00672">
    <property type="entry name" value="HAMP"/>
    <property type="match status" value="1"/>
</dbReference>
<dbReference type="InterPro" id="IPR005467">
    <property type="entry name" value="His_kinase_dom"/>
</dbReference>
<feature type="coiled-coil region" evidence="13">
    <location>
        <begin position="416"/>
        <end position="443"/>
    </location>
</feature>
<keyword evidence="9 14" id="KW-1133">Transmembrane helix</keyword>
<keyword evidence="10" id="KW-0902">Two-component regulatory system</keyword>
<dbReference type="PANTHER" id="PTHR43047">
    <property type="entry name" value="TWO-COMPONENT HISTIDINE PROTEIN KINASE"/>
    <property type="match status" value="1"/>
</dbReference>
<feature type="transmembrane region" description="Helical" evidence="14">
    <location>
        <begin position="345"/>
        <end position="362"/>
    </location>
</feature>
<dbReference type="CDD" id="cd17546">
    <property type="entry name" value="REC_hyHK_CKI1_RcsC-like"/>
    <property type="match status" value="1"/>
</dbReference>
<dbReference type="Gene3D" id="3.30.565.10">
    <property type="entry name" value="Histidine kinase-like ATPase, C-terminal domain"/>
    <property type="match status" value="1"/>
</dbReference>
<evidence type="ECO:0000259" key="15">
    <source>
        <dbReference type="PROSITE" id="PS50109"/>
    </source>
</evidence>
<dbReference type="InterPro" id="IPR036097">
    <property type="entry name" value="HisK_dim/P_sf"/>
</dbReference>
<evidence type="ECO:0000259" key="16">
    <source>
        <dbReference type="PROSITE" id="PS50110"/>
    </source>
</evidence>
<dbReference type="InterPro" id="IPR001789">
    <property type="entry name" value="Sig_transdc_resp-reg_receiver"/>
</dbReference>
<evidence type="ECO:0000256" key="5">
    <source>
        <dbReference type="ARBA" id="ARBA00022553"/>
    </source>
</evidence>
<feature type="coiled-coil region" evidence="13">
    <location>
        <begin position="855"/>
        <end position="882"/>
    </location>
</feature>
<organism evidence="18 19">
    <name type="scientific">Roseofilum capinflatum BLCC-M114</name>
    <dbReference type="NCBI Taxonomy" id="3022440"/>
    <lineage>
        <taxon>Bacteria</taxon>
        <taxon>Bacillati</taxon>
        <taxon>Cyanobacteriota</taxon>
        <taxon>Cyanophyceae</taxon>
        <taxon>Desertifilales</taxon>
        <taxon>Desertifilaceae</taxon>
        <taxon>Roseofilum</taxon>
        <taxon>Roseofilum capinflatum</taxon>
    </lineage>
</organism>
<dbReference type="PROSITE" id="PS50110">
    <property type="entry name" value="RESPONSE_REGULATORY"/>
    <property type="match status" value="1"/>
</dbReference>
<dbReference type="SUPFAM" id="SSF103190">
    <property type="entry name" value="Sensory domain-like"/>
    <property type="match status" value="1"/>
</dbReference>
<dbReference type="SMART" id="SM00448">
    <property type="entry name" value="REC"/>
    <property type="match status" value="1"/>
</dbReference>
<evidence type="ECO:0000256" key="14">
    <source>
        <dbReference type="SAM" id="Phobius"/>
    </source>
</evidence>
<accession>A0ABT7B0W8</accession>
<dbReference type="EC" id="2.7.13.3" evidence="3"/>
<dbReference type="PROSITE" id="PS50885">
    <property type="entry name" value="HAMP"/>
    <property type="match status" value="1"/>
</dbReference>
<feature type="domain" description="Response regulatory" evidence="16">
    <location>
        <begin position="697"/>
        <end position="812"/>
    </location>
</feature>
<keyword evidence="19" id="KW-1185">Reference proteome</keyword>
<dbReference type="Pfam" id="PF00072">
    <property type="entry name" value="Response_reg"/>
    <property type="match status" value="1"/>
</dbReference>
<dbReference type="CDD" id="cd16922">
    <property type="entry name" value="HATPase_EvgS-ArcB-TorS-like"/>
    <property type="match status" value="1"/>
</dbReference>
<keyword evidence="4" id="KW-1003">Cell membrane</keyword>
<evidence type="ECO:0000256" key="12">
    <source>
        <dbReference type="PROSITE-ProRule" id="PRU00169"/>
    </source>
</evidence>
<dbReference type="Gene3D" id="6.10.340.10">
    <property type="match status" value="1"/>
</dbReference>
<feature type="domain" description="Histidine kinase" evidence="15">
    <location>
        <begin position="450"/>
        <end position="672"/>
    </location>
</feature>
<dbReference type="Gene3D" id="3.30.450.20">
    <property type="entry name" value="PAS domain"/>
    <property type="match status" value="1"/>
</dbReference>